<dbReference type="EMBL" id="CP076128">
    <property type="protein sequence ID" value="QWG09225.1"/>
    <property type="molecule type" value="Genomic_DNA"/>
</dbReference>
<dbReference type="Proteomes" id="UP000682802">
    <property type="component" value="Chromosome 1"/>
</dbReference>
<name>A0ABX8H076_9BACT</name>
<gene>
    <name evidence="1" type="ORF">KM029_15515</name>
</gene>
<accession>A0ABX8H076</accession>
<evidence type="ECO:0008006" key="3">
    <source>
        <dbReference type="Google" id="ProtNLM"/>
    </source>
</evidence>
<keyword evidence="2" id="KW-1185">Reference proteome</keyword>
<proteinExistence type="predicted"/>
<evidence type="ECO:0000313" key="1">
    <source>
        <dbReference type="EMBL" id="QWG09225.1"/>
    </source>
</evidence>
<evidence type="ECO:0000313" key="2">
    <source>
        <dbReference type="Proteomes" id="UP000682802"/>
    </source>
</evidence>
<protein>
    <recommendedName>
        <fullName evidence="3">Transposase</fullName>
    </recommendedName>
</protein>
<organism evidence="1 2">
    <name type="scientific">Flammeovirga kamogawensis</name>
    <dbReference type="NCBI Taxonomy" id="373891"/>
    <lineage>
        <taxon>Bacteria</taxon>
        <taxon>Pseudomonadati</taxon>
        <taxon>Bacteroidota</taxon>
        <taxon>Cytophagia</taxon>
        <taxon>Cytophagales</taxon>
        <taxon>Flammeovirgaceae</taxon>
        <taxon>Flammeovirga</taxon>
    </lineage>
</organism>
<sequence length="74" mass="9031">MMMTKKEISANEVKRQLNHSRYESIWRMMHKIRKVMGKRDGFYILEDMVEFDEGYFTTRAPVECLHWSIQPIVY</sequence>
<reference evidence="1 2" key="1">
    <citation type="submission" date="2021-05" db="EMBL/GenBank/DDBJ databases">
        <title>Comparative genomic studies on the polysaccharide-degrading batcterial strains of the Flammeovirga genus.</title>
        <authorList>
            <person name="Zewei F."/>
            <person name="Zheng Z."/>
            <person name="Yu L."/>
            <person name="Ruyue G."/>
            <person name="Yanhong M."/>
            <person name="Yuanyuan C."/>
            <person name="Jingyan G."/>
            <person name="Wenjun H."/>
        </authorList>
    </citation>
    <scope>NUCLEOTIDE SEQUENCE [LARGE SCALE GENOMIC DNA]</scope>
    <source>
        <strain evidence="1 2">YS10</strain>
    </source>
</reference>